<dbReference type="Proteomes" id="UP000325081">
    <property type="component" value="Unassembled WGS sequence"/>
</dbReference>
<proteinExistence type="predicted"/>
<sequence length="161" mass="16356">MAACSSSCSVSISSSGDNECTTTKETQETETAKTHLLRIRDCGEDGPQGRDGGPIPQSSFVEGPTSDVGAVMEEMLSVGRVDRGGRGGRVRQHVAVRLVAVARRGRGRRMRSGGGPEGGVAEFVVHGGEDQEGGSDSLLEVLLALDGELLCGSGGVAGGGG</sequence>
<evidence type="ECO:0000256" key="1">
    <source>
        <dbReference type="SAM" id="MobiDB-lite"/>
    </source>
</evidence>
<reference evidence="3" key="1">
    <citation type="journal article" date="2019" name="Curr. Biol.">
        <title>Genome Sequence of Striga asiatica Provides Insight into the Evolution of Plant Parasitism.</title>
        <authorList>
            <person name="Yoshida S."/>
            <person name="Kim S."/>
            <person name="Wafula E.K."/>
            <person name="Tanskanen J."/>
            <person name="Kim Y.M."/>
            <person name="Honaas L."/>
            <person name="Yang Z."/>
            <person name="Spallek T."/>
            <person name="Conn C.E."/>
            <person name="Ichihashi Y."/>
            <person name="Cheong K."/>
            <person name="Cui S."/>
            <person name="Der J.P."/>
            <person name="Gundlach H."/>
            <person name="Jiao Y."/>
            <person name="Hori C."/>
            <person name="Ishida J.K."/>
            <person name="Kasahara H."/>
            <person name="Kiba T."/>
            <person name="Kim M.S."/>
            <person name="Koo N."/>
            <person name="Laohavisit A."/>
            <person name="Lee Y.H."/>
            <person name="Lumba S."/>
            <person name="McCourt P."/>
            <person name="Mortimer J.C."/>
            <person name="Mutuku J.M."/>
            <person name="Nomura T."/>
            <person name="Sasaki-Sekimoto Y."/>
            <person name="Seto Y."/>
            <person name="Wang Y."/>
            <person name="Wakatake T."/>
            <person name="Sakakibara H."/>
            <person name="Demura T."/>
            <person name="Yamaguchi S."/>
            <person name="Yoneyama K."/>
            <person name="Manabe R.I."/>
            <person name="Nelson D.C."/>
            <person name="Schulman A.H."/>
            <person name="Timko M.P."/>
            <person name="dePamphilis C.W."/>
            <person name="Choi D."/>
            <person name="Shirasu K."/>
        </authorList>
    </citation>
    <scope>NUCLEOTIDE SEQUENCE [LARGE SCALE GENOMIC DNA]</scope>
    <source>
        <strain evidence="3">cv. UVA1</strain>
    </source>
</reference>
<organism evidence="2 3">
    <name type="scientific">Striga asiatica</name>
    <name type="common">Asiatic witchweed</name>
    <name type="synonym">Buchnera asiatica</name>
    <dbReference type="NCBI Taxonomy" id="4170"/>
    <lineage>
        <taxon>Eukaryota</taxon>
        <taxon>Viridiplantae</taxon>
        <taxon>Streptophyta</taxon>
        <taxon>Embryophyta</taxon>
        <taxon>Tracheophyta</taxon>
        <taxon>Spermatophyta</taxon>
        <taxon>Magnoliopsida</taxon>
        <taxon>eudicotyledons</taxon>
        <taxon>Gunneridae</taxon>
        <taxon>Pentapetalae</taxon>
        <taxon>asterids</taxon>
        <taxon>lamiids</taxon>
        <taxon>Lamiales</taxon>
        <taxon>Orobanchaceae</taxon>
        <taxon>Buchnereae</taxon>
        <taxon>Striga</taxon>
    </lineage>
</organism>
<comment type="caution">
    <text evidence="2">The sequence shown here is derived from an EMBL/GenBank/DDBJ whole genome shotgun (WGS) entry which is preliminary data.</text>
</comment>
<dbReference type="EMBL" id="BKCP01004616">
    <property type="protein sequence ID" value="GER32487.1"/>
    <property type="molecule type" value="Genomic_DNA"/>
</dbReference>
<dbReference type="AlphaFoldDB" id="A0A5A7PJJ5"/>
<keyword evidence="3" id="KW-1185">Reference proteome</keyword>
<protein>
    <submittedName>
        <fullName evidence="2">SEC14 cytosolic factor family protein /phosphoglyceride transfer family protein</fullName>
    </submittedName>
</protein>
<gene>
    <name evidence="2" type="ORF">STAS_08557</name>
</gene>
<evidence type="ECO:0000313" key="2">
    <source>
        <dbReference type="EMBL" id="GER32487.1"/>
    </source>
</evidence>
<accession>A0A5A7PJJ5</accession>
<name>A0A5A7PJJ5_STRAF</name>
<feature type="region of interest" description="Disordered" evidence="1">
    <location>
        <begin position="1"/>
        <end position="67"/>
    </location>
</feature>
<evidence type="ECO:0000313" key="3">
    <source>
        <dbReference type="Proteomes" id="UP000325081"/>
    </source>
</evidence>
<feature type="compositionally biased region" description="Low complexity" evidence="1">
    <location>
        <begin position="1"/>
        <end position="24"/>
    </location>
</feature>
<feature type="compositionally biased region" description="Basic and acidic residues" evidence="1">
    <location>
        <begin position="25"/>
        <end position="43"/>
    </location>
</feature>